<feature type="compositionally biased region" description="Gly residues" evidence="10">
    <location>
        <begin position="31"/>
        <end position="40"/>
    </location>
</feature>
<feature type="compositionally biased region" description="Low complexity" evidence="10">
    <location>
        <begin position="69"/>
        <end position="86"/>
    </location>
</feature>
<evidence type="ECO:0000256" key="8">
    <source>
        <dbReference type="ARBA" id="ARBA00023136"/>
    </source>
</evidence>
<sequence length="586" mass="60600">MPGRDDDADGGGGGGDDRDRGPPRRRVFDPLGGGRAGPGDGPRVVHLAADDPLVASTLRSMIRRGGGTLAPASSSSSPRRGVLSSGLDWLARATDDSGGDRGDDDDDVAGIGRGGGGRERGGDGGGARGDVESGLGELQRAWERLRADGGGADGERATPSSGGGDDGVGEDGGAPTDAAADLTNSAAFRSATRWLEHTVPVLLLLLLAHFASHAKAICVYAFFFVVLTRCDAYLRARVGKTKRGDDGGGGTAGGTAGGGADASPAGAAVALTVVLLSHLTLLRTMYPTDAFWGRVFLFTLPSGDGADDPAAWGFARWGTDADGAAPGFVDATWRTCAVDLVLKYVAMVVKAGTYAATAHSDGGRRRSARGVRGGGPSRWRWRWIREFGRKERGAGAGGDGDVGGGDPPPPSSPSPSPSSPKRQRLANARRRAVSRSLAARLSFIENASLTYRCVAPTPVWFAYFASRSTFGGAFAGCYLLFKARATYERVVAAIAAWRAMARAHDGHGARASPADVAEAGDRCAICQERFDDPVKLACEHVFCDGCVGEWFERERTCPLCRASVGGAGAGARPYGDGGTVMIGNVF</sequence>
<feature type="compositionally biased region" description="Gly residues" evidence="10">
    <location>
        <begin position="394"/>
        <end position="405"/>
    </location>
</feature>
<feature type="region of interest" description="Disordered" evidence="10">
    <location>
        <begin position="391"/>
        <end position="427"/>
    </location>
</feature>
<dbReference type="InterPro" id="IPR013083">
    <property type="entry name" value="Znf_RING/FYVE/PHD"/>
</dbReference>
<dbReference type="KEGG" id="mpp:MICPUCDRAFT_54288"/>
<keyword evidence="6" id="KW-0862">Zinc</keyword>
<dbReference type="AlphaFoldDB" id="C1N8Y5"/>
<evidence type="ECO:0000313" key="12">
    <source>
        <dbReference type="EMBL" id="EEH51266.1"/>
    </source>
</evidence>
<evidence type="ECO:0000256" key="9">
    <source>
        <dbReference type="PROSITE-ProRule" id="PRU00175"/>
    </source>
</evidence>
<keyword evidence="7" id="KW-1133">Transmembrane helix</keyword>
<dbReference type="PROSITE" id="PS50089">
    <property type="entry name" value="ZF_RING_2"/>
    <property type="match status" value="1"/>
</dbReference>
<keyword evidence="3" id="KW-0479">Metal-binding</keyword>
<evidence type="ECO:0000256" key="6">
    <source>
        <dbReference type="ARBA" id="ARBA00022833"/>
    </source>
</evidence>
<dbReference type="InterPro" id="IPR017907">
    <property type="entry name" value="Znf_RING_CS"/>
</dbReference>
<feature type="compositionally biased region" description="Pro residues" evidence="10">
    <location>
        <begin position="406"/>
        <end position="418"/>
    </location>
</feature>
<evidence type="ECO:0000256" key="10">
    <source>
        <dbReference type="SAM" id="MobiDB-lite"/>
    </source>
</evidence>
<dbReference type="eggNOG" id="KOG0802">
    <property type="taxonomic scope" value="Eukaryota"/>
</dbReference>
<dbReference type="InterPro" id="IPR001841">
    <property type="entry name" value="Znf_RING"/>
</dbReference>
<dbReference type="GO" id="GO:0008270">
    <property type="term" value="F:zinc ion binding"/>
    <property type="evidence" value="ECO:0007669"/>
    <property type="project" value="UniProtKB-KW"/>
</dbReference>
<comment type="subcellular location">
    <subcellularLocation>
        <location evidence="1">Membrane</location>
        <topology evidence="1">Multi-pass membrane protein</topology>
    </subcellularLocation>
</comment>
<evidence type="ECO:0000256" key="7">
    <source>
        <dbReference type="ARBA" id="ARBA00022989"/>
    </source>
</evidence>
<dbReference type="SMART" id="SM00184">
    <property type="entry name" value="RING"/>
    <property type="match status" value="1"/>
</dbReference>
<keyword evidence="2" id="KW-0812">Transmembrane</keyword>
<dbReference type="OrthoDB" id="9049620at2759"/>
<feature type="region of interest" description="Disordered" evidence="10">
    <location>
        <begin position="1"/>
        <end position="48"/>
    </location>
</feature>
<keyword evidence="5" id="KW-0833">Ubl conjugation pathway</keyword>
<dbReference type="InterPro" id="IPR044235">
    <property type="entry name" value="RNFT1/2"/>
</dbReference>
<evidence type="ECO:0000256" key="5">
    <source>
        <dbReference type="ARBA" id="ARBA00022786"/>
    </source>
</evidence>
<dbReference type="PROSITE" id="PS00518">
    <property type="entry name" value="ZF_RING_1"/>
    <property type="match status" value="1"/>
</dbReference>
<feature type="compositionally biased region" description="Gly residues" evidence="10">
    <location>
        <begin position="161"/>
        <end position="172"/>
    </location>
</feature>
<organism evidence="13">
    <name type="scientific">Micromonas pusilla (strain CCMP1545)</name>
    <name type="common">Picoplanktonic green alga</name>
    <dbReference type="NCBI Taxonomy" id="564608"/>
    <lineage>
        <taxon>Eukaryota</taxon>
        <taxon>Viridiplantae</taxon>
        <taxon>Chlorophyta</taxon>
        <taxon>Mamiellophyceae</taxon>
        <taxon>Mamiellales</taxon>
        <taxon>Mamiellaceae</taxon>
        <taxon>Micromonas</taxon>
    </lineage>
</organism>
<dbReference type="RefSeq" id="XP_003064361.1">
    <property type="nucleotide sequence ID" value="XM_003064315.1"/>
</dbReference>
<dbReference type="GO" id="GO:0016020">
    <property type="term" value="C:membrane"/>
    <property type="evidence" value="ECO:0007669"/>
    <property type="project" value="UniProtKB-SubCell"/>
</dbReference>
<protein>
    <submittedName>
        <fullName evidence="12">Predicted protein</fullName>
    </submittedName>
</protein>
<feature type="region of interest" description="Disordered" evidence="10">
    <location>
        <begin position="65"/>
        <end position="132"/>
    </location>
</feature>
<name>C1N8Y5_MICPC</name>
<evidence type="ECO:0000313" key="13">
    <source>
        <dbReference type="Proteomes" id="UP000001876"/>
    </source>
</evidence>
<dbReference type="PANTHER" id="PTHR15860:SF0">
    <property type="entry name" value="LP20373P"/>
    <property type="match status" value="1"/>
</dbReference>
<dbReference type="OMA" id="GEWFERE"/>
<evidence type="ECO:0000256" key="4">
    <source>
        <dbReference type="ARBA" id="ARBA00022771"/>
    </source>
</evidence>
<feature type="compositionally biased region" description="Basic and acidic residues" evidence="10">
    <location>
        <begin position="15"/>
        <end position="28"/>
    </location>
</feature>
<gene>
    <name evidence="12" type="ORF">MICPUCDRAFT_54288</name>
</gene>
<evidence type="ECO:0000256" key="1">
    <source>
        <dbReference type="ARBA" id="ARBA00004141"/>
    </source>
</evidence>
<accession>C1N8Y5</accession>
<dbReference type="Gene3D" id="3.30.40.10">
    <property type="entry name" value="Zinc/RING finger domain, C3HC4 (zinc finger)"/>
    <property type="match status" value="1"/>
</dbReference>
<dbReference type="PANTHER" id="PTHR15860">
    <property type="entry name" value="UNCHARACTERIZED RING FINGER-CONTAINING PROTEIN"/>
    <property type="match status" value="1"/>
</dbReference>
<keyword evidence="8" id="KW-0472">Membrane</keyword>
<evidence type="ECO:0000259" key="11">
    <source>
        <dbReference type="PROSITE" id="PS50089"/>
    </source>
</evidence>
<feature type="region of interest" description="Disordered" evidence="10">
    <location>
        <begin position="147"/>
        <end position="178"/>
    </location>
</feature>
<proteinExistence type="predicted"/>
<keyword evidence="13" id="KW-1185">Reference proteome</keyword>
<dbReference type="Proteomes" id="UP000001876">
    <property type="component" value="Unassembled WGS sequence"/>
</dbReference>
<dbReference type="SUPFAM" id="SSF57850">
    <property type="entry name" value="RING/U-box"/>
    <property type="match status" value="1"/>
</dbReference>
<keyword evidence="4 9" id="KW-0863">Zinc-finger</keyword>
<reference evidence="12 13" key="1">
    <citation type="journal article" date="2009" name="Science">
        <title>Green evolution and dynamic adaptations revealed by genomes of the marine picoeukaryotes Micromonas.</title>
        <authorList>
            <person name="Worden A.Z."/>
            <person name="Lee J.H."/>
            <person name="Mock T."/>
            <person name="Rouze P."/>
            <person name="Simmons M.P."/>
            <person name="Aerts A.L."/>
            <person name="Allen A.E."/>
            <person name="Cuvelier M.L."/>
            <person name="Derelle E."/>
            <person name="Everett M.V."/>
            <person name="Foulon E."/>
            <person name="Grimwood J."/>
            <person name="Gundlach H."/>
            <person name="Henrissat B."/>
            <person name="Napoli C."/>
            <person name="McDonald S.M."/>
            <person name="Parker M.S."/>
            <person name="Rombauts S."/>
            <person name="Salamov A."/>
            <person name="Von Dassow P."/>
            <person name="Badger J.H."/>
            <person name="Coutinho P.M."/>
            <person name="Demir E."/>
            <person name="Dubchak I."/>
            <person name="Gentemann C."/>
            <person name="Eikrem W."/>
            <person name="Gready J.E."/>
            <person name="John U."/>
            <person name="Lanier W."/>
            <person name="Lindquist E.A."/>
            <person name="Lucas S."/>
            <person name="Mayer K.F."/>
            <person name="Moreau H."/>
            <person name="Not F."/>
            <person name="Otillar R."/>
            <person name="Panaud O."/>
            <person name="Pangilinan J."/>
            <person name="Paulsen I."/>
            <person name="Piegu B."/>
            <person name="Poliakov A."/>
            <person name="Robbens S."/>
            <person name="Schmutz J."/>
            <person name="Toulza E."/>
            <person name="Wyss T."/>
            <person name="Zelensky A."/>
            <person name="Zhou K."/>
            <person name="Armbrust E.V."/>
            <person name="Bhattacharya D."/>
            <person name="Goodenough U.W."/>
            <person name="Van de Peer Y."/>
            <person name="Grigoriev I.V."/>
        </authorList>
    </citation>
    <scope>NUCLEOTIDE SEQUENCE [LARGE SCALE GENOMIC DNA]</scope>
    <source>
        <strain evidence="12 13">CCMP1545</strain>
    </source>
</reference>
<dbReference type="Pfam" id="PF13639">
    <property type="entry name" value="zf-RING_2"/>
    <property type="match status" value="1"/>
</dbReference>
<dbReference type="CDD" id="cd16532">
    <property type="entry name" value="RING-HC_RNFT1-like"/>
    <property type="match status" value="1"/>
</dbReference>
<feature type="domain" description="RING-type" evidence="11">
    <location>
        <begin position="523"/>
        <end position="561"/>
    </location>
</feature>
<dbReference type="GO" id="GO:1904294">
    <property type="term" value="P:positive regulation of ERAD pathway"/>
    <property type="evidence" value="ECO:0007669"/>
    <property type="project" value="InterPro"/>
</dbReference>
<evidence type="ECO:0000256" key="2">
    <source>
        <dbReference type="ARBA" id="ARBA00022692"/>
    </source>
</evidence>
<dbReference type="GeneID" id="9689964"/>
<dbReference type="EMBL" id="GG663751">
    <property type="protein sequence ID" value="EEH51266.1"/>
    <property type="molecule type" value="Genomic_DNA"/>
</dbReference>
<evidence type="ECO:0000256" key="3">
    <source>
        <dbReference type="ARBA" id="ARBA00022723"/>
    </source>
</evidence>
<dbReference type="GO" id="GO:0061630">
    <property type="term" value="F:ubiquitin protein ligase activity"/>
    <property type="evidence" value="ECO:0007669"/>
    <property type="project" value="InterPro"/>
</dbReference>